<name>A0A2P2JUB7_RHIMU</name>
<organism evidence="1">
    <name type="scientific">Rhizophora mucronata</name>
    <name type="common">Asiatic mangrove</name>
    <dbReference type="NCBI Taxonomy" id="61149"/>
    <lineage>
        <taxon>Eukaryota</taxon>
        <taxon>Viridiplantae</taxon>
        <taxon>Streptophyta</taxon>
        <taxon>Embryophyta</taxon>
        <taxon>Tracheophyta</taxon>
        <taxon>Spermatophyta</taxon>
        <taxon>Magnoliopsida</taxon>
        <taxon>eudicotyledons</taxon>
        <taxon>Gunneridae</taxon>
        <taxon>Pentapetalae</taxon>
        <taxon>rosids</taxon>
        <taxon>fabids</taxon>
        <taxon>Malpighiales</taxon>
        <taxon>Rhizophoraceae</taxon>
        <taxon>Rhizophora</taxon>
    </lineage>
</organism>
<dbReference type="AlphaFoldDB" id="A0A2P2JUB7"/>
<evidence type="ECO:0000313" key="1">
    <source>
        <dbReference type="EMBL" id="MBW97060.1"/>
    </source>
</evidence>
<dbReference type="EMBL" id="GGEC01016577">
    <property type="protein sequence ID" value="MBW97060.1"/>
    <property type="molecule type" value="Transcribed_RNA"/>
</dbReference>
<sequence length="44" mass="5259">MPKAQQIYVKLILLRQINWIMFMKTRSLAIPVMKPFLNLWGNVL</sequence>
<accession>A0A2P2JUB7</accession>
<proteinExistence type="predicted"/>
<reference evidence="1" key="1">
    <citation type="submission" date="2018-02" db="EMBL/GenBank/DDBJ databases">
        <title>Rhizophora mucronata_Transcriptome.</title>
        <authorList>
            <person name="Meera S.P."/>
            <person name="Sreeshan A."/>
            <person name="Augustine A."/>
        </authorList>
    </citation>
    <scope>NUCLEOTIDE SEQUENCE</scope>
    <source>
        <tissue evidence="1">Leaf</tissue>
    </source>
</reference>
<protein>
    <submittedName>
        <fullName evidence="1">Uncharacterized protein</fullName>
    </submittedName>
</protein>